<accession>A0A7J4GWL8</accession>
<feature type="transmembrane region" description="Helical" evidence="1">
    <location>
        <begin position="155"/>
        <end position="175"/>
    </location>
</feature>
<organism evidence="2 3">
    <name type="scientific">Marine Group III euryarchaeote</name>
    <dbReference type="NCBI Taxonomy" id="2173149"/>
    <lineage>
        <taxon>Archaea</taxon>
        <taxon>Methanobacteriati</taxon>
        <taxon>Thermoplasmatota</taxon>
        <taxon>Thermoplasmata</taxon>
        <taxon>Candidatus Thermoprofundales</taxon>
    </lineage>
</organism>
<reference evidence="3" key="1">
    <citation type="journal article" date="2019" name="bioRxiv">
        <title>Genome diversification in globally distributed novel marine Proteobacteria is linked to environmental adaptation.</title>
        <authorList>
            <person name="Zhou Z."/>
            <person name="Tran P.Q."/>
            <person name="Kieft K."/>
            <person name="Anantharaman K."/>
        </authorList>
    </citation>
    <scope>NUCLEOTIDE SEQUENCE [LARGE SCALE GENOMIC DNA]</scope>
</reference>
<gene>
    <name evidence="2" type="ORF">EYQ70_02790</name>
</gene>
<evidence type="ECO:0000313" key="2">
    <source>
        <dbReference type="EMBL" id="HIF37321.1"/>
    </source>
</evidence>
<dbReference type="EMBL" id="DUCX01000040">
    <property type="protein sequence ID" value="HIF37321.1"/>
    <property type="molecule type" value="Genomic_DNA"/>
</dbReference>
<sequence length="177" mass="20295">MKKVNKLHGLIWNGIKMKQLFIVALLFLLPTAIAEMSHTPKELSAGEEFTAWIDAEDDVKAITFYVCTLEEPYTCYKPETVNRNDTVNGRFQFTYEVKNDDYPGYKYELEKEDDSTEKIPASEYSYYEGLEVEKMGDSYYFKVNIKEASSENDSLLTAPSIITVLILITIITIAGRR</sequence>
<keyword evidence="1" id="KW-1133">Transmembrane helix</keyword>
<evidence type="ECO:0000313" key="3">
    <source>
        <dbReference type="Proteomes" id="UP000585802"/>
    </source>
</evidence>
<dbReference type="Proteomes" id="UP000585802">
    <property type="component" value="Unassembled WGS sequence"/>
</dbReference>
<dbReference type="AlphaFoldDB" id="A0A7J4GWL8"/>
<protein>
    <submittedName>
        <fullName evidence="2">Uncharacterized protein</fullName>
    </submittedName>
</protein>
<comment type="caution">
    <text evidence="2">The sequence shown here is derived from an EMBL/GenBank/DDBJ whole genome shotgun (WGS) entry which is preliminary data.</text>
</comment>
<evidence type="ECO:0000256" key="1">
    <source>
        <dbReference type="SAM" id="Phobius"/>
    </source>
</evidence>
<keyword evidence="1" id="KW-0812">Transmembrane</keyword>
<proteinExistence type="predicted"/>
<keyword evidence="1" id="KW-0472">Membrane</keyword>
<name>A0A7J4GWL8_9ARCH</name>